<evidence type="ECO:0000256" key="1">
    <source>
        <dbReference type="ARBA" id="ARBA00004613"/>
    </source>
</evidence>
<gene>
    <name evidence="5" type="ORF">B2J93_5181</name>
</gene>
<sequence>MKFQLAATLLSIATLASAIRVSYDSGYDDKDRDLNSVSCSDGDNGLKTKGFTTQGSLPRFPLIGGASVIGGWNDPNCGTCWTLTNGEYSVTILAVDRASEGFNIGKEAMNQLTGNRAQEVGVVDAQYVKADASACGLS</sequence>
<comment type="subcellular location">
    <subcellularLocation>
        <location evidence="1">Secreted</location>
    </subcellularLocation>
</comment>
<evidence type="ECO:0000313" key="5">
    <source>
        <dbReference type="EMBL" id="OWP06702.1"/>
    </source>
</evidence>
<organism evidence="5 6">
    <name type="scientific">Diplocarpon coronariae</name>
    <dbReference type="NCBI Taxonomy" id="2795749"/>
    <lineage>
        <taxon>Eukaryota</taxon>
        <taxon>Fungi</taxon>
        <taxon>Dikarya</taxon>
        <taxon>Ascomycota</taxon>
        <taxon>Pezizomycotina</taxon>
        <taxon>Leotiomycetes</taxon>
        <taxon>Helotiales</taxon>
        <taxon>Drepanopezizaceae</taxon>
        <taxon>Diplocarpon</taxon>
    </lineage>
</organism>
<dbReference type="Gene3D" id="2.40.40.10">
    <property type="entry name" value="RlpA-like domain"/>
    <property type="match status" value="1"/>
</dbReference>
<evidence type="ECO:0000256" key="2">
    <source>
        <dbReference type="ARBA" id="ARBA00010421"/>
    </source>
</evidence>
<accession>A0A218ZG20</accession>
<keyword evidence="6" id="KW-1185">Reference proteome</keyword>
<dbReference type="Proteomes" id="UP000242519">
    <property type="component" value="Unassembled WGS sequence"/>
</dbReference>
<dbReference type="SUPFAM" id="SSF50685">
    <property type="entry name" value="Barwin-like endoglucanases"/>
    <property type="match status" value="1"/>
</dbReference>
<comment type="similarity">
    <text evidence="2">Belongs to the cerato-platanin family.</text>
</comment>
<evidence type="ECO:0000256" key="3">
    <source>
        <dbReference type="ARBA" id="ARBA00022525"/>
    </source>
</evidence>
<dbReference type="InParanoid" id="A0A218ZG20"/>
<evidence type="ECO:0008006" key="7">
    <source>
        <dbReference type="Google" id="ProtNLM"/>
    </source>
</evidence>
<reference evidence="5 6" key="1">
    <citation type="submission" date="2017-04" db="EMBL/GenBank/DDBJ databases">
        <title>Draft genome sequence of Marssonina coronaria NL1: causal agent of apple blotch.</title>
        <authorList>
            <person name="Cheng Q."/>
        </authorList>
    </citation>
    <scope>NUCLEOTIDE SEQUENCE [LARGE SCALE GENOMIC DNA]</scope>
    <source>
        <strain evidence="5 6">NL1</strain>
    </source>
</reference>
<dbReference type="InterPro" id="IPR010829">
    <property type="entry name" value="Cerato-platanin"/>
</dbReference>
<dbReference type="EMBL" id="MZNU01000038">
    <property type="protein sequence ID" value="OWP06702.1"/>
    <property type="molecule type" value="Genomic_DNA"/>
</dbReference>
<name>A0A218ZG20_9HELO</name>
<proteinExistence type="inferred from homology"/>
<dbReference type="InterPro" id="IPR036908">
    <property type="entry name" value="RlpA-like_sf"/>
</dbReference>
<evidence type="ECO:0000256" key="4">
    <source>
        <dbReference type="SAM" id="SignalP"/>
    </source>
</evidence>
<evidence type="ECO:0000313" key="6">
    <source>
        <dbReference type="Proteomes" id="UP000242519"/>
    </source>
</evidence>
<dbReference type="GO" id="GO:0005576">
    <property type="term" value="C:extracellular region"/>
    <property type="evidence" value="ECO:0007669"/>
    <property type="project" value="UniProtKB-SubCell"/>
</dbReference>
<feature type="signal peptide" evidence="4">
    <location>
        <begin position="1"/>
        <end position="18"/>
    </location>
</feature>
<comment type="caution">
    <text evidence="5">The sequence shown here is derived from an EMBL/GenBank/DDBJ whole genome shotgun (WGS) entry which is preliminary data.</text>
</comment>
<dbReference type="CDD" id="cd22778">
    <property type="entry name" value="DPBB_CEPL-like"/>
    <property type="match status" value="1"/>
</dbReference>
<protein>
    <recommendedName>
        <fullName evidence="7">Cerato-platanin</fullName>
    </recommendedName>
</protein>
<dbReference type="OrthoDB" id="4898945at2759"/>
<keyword evidence="3" id="KW-0964">Secreted</keyword>
<keyword evidence="4" id="KW-0732">Signal</keyword>
<dbReference type="Pfam" id="PF07249">
    <property type="entry name" value="Cerato-platanin"/>
    <property type="match status" value="1"/>
</dbReference>
<feature type="chain" id="PRO_5012962482" description="Cerato-platanin" evidence="4">
    <location>
        <begin position="19"/>
        <end position="138"/>
    </location>
</feature>
<dbReference type="AlphaFoldDB" id="A0A218ZG20"/>